<dbReference type="OrthoDB" id="9992833at2"/>
<keyword evidence="3" id="KW-1185">Reference proteome</keyword>
<dbReference type="RefSeq" id="WP_054677460.1">
    <property type="nucleotide sequence ID" value="NZ_AYYO01000005.1"/>
</dbReference>
<accession>A0A0R1ZML6</accession>
<keyword evidence="1" id="KW-0812">Transmembrane</keyword>
<evidence type="ECO:0000313" key="2">
    <source>
        <dbReference type="EMBL" id="KRM56328.1"/>
    </source>
</evidence>
<sequence>MRIFNLILGDTVRLMLALTFGFCLYRLFVGRMFWYLLAGASLFLLLSLSHLAPRQRVLSRKH</sequence>
<dbReference type="Proteomes" id="UP000051679">
    <property type="component" value="Unassembled WGS sequence"/>
</dbReference>
<dbReference type="STRING" id="1291052.FC18_GL000011"/>
<keyword evidence="1" id="KW-1133">Transmembrane helix</keyword>
<dbReference type="PATRIC" id="fig|1291052.5.peg.12"/>
<evidence type="ECO:0000313" key="3">
    <source>
        <dbReference type="Proteomes" id="UP000051679"/>
    </source>
</evidence>
<feature type="transmembrane region" description="Helical" evidence="1">
    <location>
        <begin position="34"/>
        <end position="52"/>
    </location>
</feature>
<reference evidence="2 3" key="1">
    <citation type="journal article" date="2015" name="Genome Announc.">
        <title>Expanding the biotechnology potential of lactobacilli through comparative genomics of 213 strains and associated genera.</title>
        <authorList>
            <person name="Sun Z."/>
            <person name="Harris H.M."/>
            <person name="McCann A."/>
            <person name="Guo C."/>
            <person name="Argimon S."/>
            <person name="Zhang W."/>
            <person name="Yang X."/>
            <person name="Jeffery I.B."/>
            <person name="Cooney J.C."/>
            <person name="Kagawa T.F."/>
            <person name="Liu W."/>
            <person name="Song Y."/>
            <person name="Salvetti E."/>
            <person name="Wrobel A."/>
            <person name="Rasinkangas P."/>
            <person name="Parkhill J."/>
            <person name="Rea M.C."/>
            <person name="O'Sullivan O."/>
            <person name="Ritari J."/>
            <person name="Douillard F.P."/>
            <person name="Paul Ross R."/>
            <person name="Yang R."/>
            <person name="Briner A.E."/>
            <person name="Felis G.E."/>
            <person name="de Vos W.M."/>
            <person name="Barrangou R."/>
            <person name="Klaenhammer T.R."/>
            <person name="Caufield P.W."/>
            <person name="Cui Y."/>
            <person name="Zhang H."/>
            <person name="O'Toole P.W."/>
        </authorList>
    </citation>
    <scope>NUCLEOTIDE SEQUENCE [LARGE SCALE GENOMIC DNA]</scope>
    <source>
        <strain evidence="2 3">DSM 20505</strain>
    </source>
</reference>
<protein>
    <submittedName>
        <fullName evidence="2">Uncharacterized protein</fullName>
    </submittedName>
</protein>
<name>A0A0R1ZML6_9LACO</name>
<gene>
    <name evidence="2" type="ORF">FC18_GL000011</name>
</gene>
<comment type="caution">
    <text evidence="2">The sequence shown here is derived from an EMBL/GenBank/DDBJ whole genome shotgun (WGS) entry which is preliminary data.</text>
</comment>
<dbReference type="EMBL" id="AYYO01000005">
    <property type="protein sequence ID" value="KRM56328.1"/>
    <property type="molecule type" value="Genomic_DNA"/>
</dbReference>
<organism evidence="2 3">
    <name type="scientific">Lacticaseibacillus sharpeae JCM 1186 = DSM 20505</name>
    <dbReference type="NCBI Taxonomy" id="1291052"/>
    <lineage>
        <taxon>Bacteria</taxon>
        <taxon>Bacillati</taxon>
        <taxon>Bacillota</taxon>
        <taxon>Bacilli</taxon>
        <taxon>Lactobacillales</taxon>
        <taxon>Lactobacillaceae</taxon>
        <taxon>Lacticaseibacillus</taxon>
    </lineage>
</organism>
<keyword evidence="1" id="KW-0472">Membrane</keyword>
<proteinExistence type="predicted"/>
<evidence type="ECO:0000256" key="1">
    <source>
        <dbReference type="SAM" id="Phobius"/>
    </source>
</evidence>
<dbReference type="AlphaFoldDB" id="A0A0R1ZML6"/>
<feature type="transmembrane region" description="Helical" evidence="1">
    <location>
        <begin position="12"/>
        <end position="28"/>
    </location>
</feature>